<dbReference type="CDD" id="cd07391">
    <property type="entry name" value="MPP_PF1019"/>
    <property type="match status" value="1"/>
</dbReference>
<protein>
    <submittedName>
        <fullName evidence="2">Phosphoesterase</fullName>
    </submittedName>
</protein>
<dbReference type="InterPro" id="IPR024173">
    <property type="entry name" value="Pesterase_MJ0037-like"/>
</dbReference>
<dbReference type="InterPro" id="IPR004376">
    <property type="entry name" value="Pesterase_MJ0037"/>
</dbReference>
<dbReference type="PIRSF" id="PIRSF000887">
    <property type="entry name" value="Pesterase_MJ0037"/>
    <property type="match status" value="1"/>
</dbReference>
<sequence length="247" mass="28332">MIINESIELLEGIPMVYLKPLSALIISDTHLGYEGQMSSSGTLIPSRNLSFIKDMIEYGVMHTSAKRLIITGDLKNTFSDLEYYEKREILELIEFCSSRNLKISMIKGNHDNYLDRIKNMYDIDIIKEYIEEDNFYISHGDELPLIEADTYIIGHEHPSIVIYRQNGSKQKLKSFLWGETYNKKKILVIPAASIFATGTDINDTEKKDLLSPFLREFCDVNELNAICISEGENLNFGKIKYLRGIIV</sequence>
<proteinExistence type="predicted"/>
<name>D6GUN0_PARA5</name>
<reference evidence="2 3" key="1">
    <citation type="journal article" date="2010" name="Proc. Natl. Acad. Sci. U.S.A.">
        <title>Enigmatic, ultrasmall, uncultivated Archaea.</title>
        <authorList>
            <person name="Baker B.J."/>
            <person name="Comolli L.R."/>
            <person name="Dick G.J."/>
            <person name="Hauser L.J."/>
            <person name="Hyatt D."/>
            <person name="Dill B.D."/>
            <person name="Land M.L."/>
            <person name="Verberkmoes N.C."/>
            <person name="Hettich R.L."/>
            <person name="Banfield J.F."/>
        </authorList>
    </citation>
    <scope>NUCLEOTIDE SEQUENCE [LARGE SCALE GENOMIC DNA]</scope>
</reference>
<dbReference type="NCBIfam" id="TIGR00024">
    <property type="entry name" value="SbcD_rel_arch"/>
    <property type="match status" value="1"/>
</dbReference>
<evidence type="ECO:0000313" key="2">
    <source>
        <dbReference type="EMBL" id="EFD93020.1"/>
    </source>
</evidence>
<feature type="domain" description="Calcineurin-like phosphoesterase" evidence="1">
    <location>
        <begin position="24"/>
        <end position="163"/>
    </location>
</feature>
<dbReference type="InterPro" id="IPR029052">
    <property type="entry name" value="Metallo-depent_PP-like"/>
</dbReference>
<dbReference type="Proteomes" id="UP000009376">
    <property type="component" value="Unassembled WGS sequence"/>
</dbReference>
<gene>
    <name evidence="2" type="ORF">BJBARM5_0174</name>
</gene>
<dbReference type="GO" id="GO:0016787">
    <property type="term" value="F:hydrolase activity"/>
    <property type="evidence" value="ECO:0007669"/>
    <property type="project" value="InterPro"/>
</dbReference>
<dbReference type="PANTHER" id="PTHR39323:SF1">
    <property type="entry name" value="BLR1149 PROTEIN"/>
    <property type="match status" value="1"/>
</dbReference>
<dbReference type="EMBL" id="GG745547">
    <property type="protein sequence ID" value="EFD93020.1"/>
    <property type="molecule type" value="Genomic_DNA"/>
</dbReference>
<evidence type="ECO:0000259" key="1">
    <source>
        <dbReference type="Pfam" id="PF00149"/>
    </source>
</evidence>
<organism evidence="2 3">
    <name type="scientific">Candidatus Parvarchaeum acidophilus ARMAN-5</name>
    <dbReference type="NCBI Taxonomy" id="662762"/>
    <lineage>
        <taxon>Archaea</taxon>
        <taxon>Candidatus Parvarchaeota</taxon>
        <taxon>Candidatus Parvarchaeum</taxon>
    </lineage>
</organism>
<dbReference type="SUPFAM" id="SSF56300">
    <property type="entry name" value="Metallo-dependent phosphatases"/>
    <property type="match status" value="1"/>
</dbReference>
<dbReference type="Gene3D" id="3.60.21.10">
    <property type="match status" value="1"/>
</dbReference>
<dbReference type="Pfam" id="PF00149">
    <property type="entry name" value="Metallophos"/>
    <property type="match status" value="1"/>
</dbReference>
<dbReference type="PANTHER" id="PTHR39323">
    <property type="entry name" value="BLR1149 PROTEIN"/>
    <property type="match status" value="1"/>
</dbReference>
<dbReference type="InterPro" id="IPR004843">
    <property type="entry name" value="Calcineurin-like_PHP"/>
</dbReference>
<dbReference type="AlphaFoldDB" id="D6GUN0"/>
<accession>D6GUN0</accession>
<evidence type="ECO:0000313" key="3">
    <source>
        <dbReference type="Proteomes" id="UP000009376"/>
    </source>
</evidence>